<feature type="signal peptide" evidence="4">
    <location>
        <begin position="1"/>
        <end position="18"/>
    </location>
</feature>
<evidence type="ECO:0000256" key="4">
    <source>
        <dbReference type="SAM" id="SignalP"/>
    </source>
</evidence>
<proteinExistence type="inferred from homology"/>
<sequence length="148" mass="14982">MKFTGATLLAAAAGLATATTVKYDPTYDTAGNSLTSVACSDGANGLITKYQWQTFGQVAGFPYIGSSSDIAGWNSASCGQCYEVAYNGNTIHMLAIDHAGDGLVMSTTAMNALTGGNAVQFGTVDATVTKVASSACGLNAKRAVEFGA</sequence>
<dbReference type="InterPro" id="IPR010829">
    <property type="entry name" value="Cerato-platanin"/>
</dbReference>
<reference evidence="5" key="1">
    <citation type="submission" date="2023-11" db="EMBL/GenBank/DDBJ databases">
        <authorList>
            <person name="Alioto T."/>
            <person name="Alioto T."/>
            <person name="Gomez Garrido J."/>
        </authorList>
    </citation>
    <scope>NUCLEOTIDE SEQUENCE</scope>
</reference>
<keyword evidence="4" id="KW-0732">Signal</keyword>
<evidence type="ECO:0000313" key="6">
    <source>
        <dbReference type="Proteomes" id="UP001296104"/>
    </source>
</evidence>
<dbReference type="Proteomes" id="UP001296104">
    <property type="component" value="Unassembled WGS sequence"/>
</dbReference>
<keyword evidence="6" id="KW-1185">Reference proteome</keyword>
<evidence type="ECO:0000313" key="5">
    <source>
        <dbReference type="EMBL" id="CAK3769593.1"/>
    </source>
</evidence>
<evidence type="ECO:0000256" key="1">
    <source>
        <dbReference type="ARBA" id="ARBA00004613"/>
    </source>
</evidence>
<organism evidence="5 6">
    <name type="scientific">Lecanosticta acicola</name>
    <dbReference type="NCBI Taxonomy" id="111012"/>
    <lineage>
        <taxon>Eukaryota</taxon>
        <taxon>Fungi</taxon>
        <taxon>Dikarya</taxon>
        <taxon>Ascomycota</taxon>
        <taxon>Pezizomycotina</taxon>
        <taxon>Dothideomycetes</taxon>
        <taxon>Dothideomycetidae</taxon>
        <taxon>Mycosphaerellales</taxon>
        <taxon>Mycosphaerellaceae</taxon>
        <taxon>Lecanosticta</taxon>
    </lineage>
</organism>
<dbReference type="Pfam" id="PF07249">
    <property type="entry name" value="Cerato-platanin"/>
    <property type="match status" value="1"/>
</dbReference>
<accession>A0AAI8YPG4</accession>
<keyword evidence="3" id="KW-0964">Secreted</keyword>
<dbReference type="CDD" id="cd22778">
    <property type="entry name" value="DPBB_CEPL-like"/>
    <property type="match status" value="1"/>
</dbReference>
<dbReference type="EMBL" id="CAVMBE010000001">
    <property type="protein sequence ID" value="CAK3769593.1"/>
    <property type="molecule type" value="Genomic_DNA"/>
</dbReference>
<comment type="caution">
    <text evidence="5">The sequence shown here is derived from an EMBL/GenBank/DDBJ whole genome shotgun (WGS) entry which is preliminary data.</text>
</comment>
<protein>
    <recommendedName>
        <fullName evidence="7">Cerato-platanin</fullName>
    </recommendedName>
</protein>
<dbReference type="InterPro" id="IPR036908">
    <property type="entry name" value="RlpA-like_sf"/>
</dbReference>
<name>A0AAI8YPG4_9PEZI</name>
<dbReference type="GO" id="GO:0005576">
    <property type="term" value="C:extracellular region"/>
    <property type="evidence" value="ECO:0007669"/>
    <property type="project" value="UniProtKB-SubCell"/>
</dbReference>
<feature type="chain" id="PRO_5042551215" description="Cerato-platanin" evidence="4">
    <location>
        <begin position="19"/>
        <end position="148"/>
    </location>
</feature>
<evidence type="ECO:0000256" key="2">
    <source>
        <dbReference type="ARBA" id="ARBA00010421"/>
    </source>
</evidence>
<dbReference type="Gene3D" id="2.40.40.10">
    <property type="entry name" value="RlpA-like domain"/>
    <property type="match status" value="1"/>
</dbReference>
<dbReference type="AlphaFoldDB" id="A0AAI8YPG4"/>
<comment type="subcellular location">
    <subcellularLocation>
        <location evidence="1">Secreted</location>
    </subcellularLocation>
</comment>
<evidence type="ECO:0000256" key="3">
    <source>
        <dbReference type="ARBA" id="ARBA00022525"/>
    </source>
</evidence>
<dbReference type="SUPFAM" id="SSF50685">
    <property type="entry name" value="Barwin-like endoglucanases"/>
    <property type="match status" value="1"/>
</dbReference>
<comment type="similarity">
    <text evidence="2">Belongs to the cerato-platanin family.</text>
</comment>
<gene>
    <name evidence="5" type="ORF">LECACI_7A000414</name>
</gene>
<evidence type="ECO:0008006" key="7">
    <source>
        <dbReference type="Google" id="ProtNLM"/>
    </source>
</evidence>